<keyword evidence="2" id="KW-0732">Signal</keyword>
<sequence>MAKKMVLVLLLAIAFMTKSAEAQLPDCYFQEVNLVPCLTVGTTGNTSEVCCRALNQALSIGQKCACSIMFSTNLFLDLRNPIPTSPHGIELPGCNLFMPSLSACQDVLPLTMTPPPAIDTNSTVATIPSPMASVLVPNSTLDNQVVPMREGQEPMDLTSRSGFIDQTGASSSEQIQIINHALCIACILIVISGQAFLSLI</sequence>
<evidence type="ECO:0000256" key="2">
    <source>
        <dbReference type="SAM" id="SignalP"/>
    </source>
</evidence>
<keyword evidence="1" id="KW-1133">Transmembrane helix</keyword>
<keyword evidence="4" id="KW-1185">Reference proteome</keyword>
<feature type="signal peptide" evidence="2">
    <location>
        <begin position="1"/>
        <end position="22"/>
    </location>
</feature>
<keyword evidence="1" id="KW-0472">Membrane</keyword>
<comment type="caution">
    <text evidence="3">The sequence shown here is derived from an EMBL/GenBank/DDBJ whole genome shotgun (WGS) entry which is preliminary data.</text>
</comment>
<evidence type="ECO:0000256" key="1">
    <source>
        <dbReference type="SAM" id="Phobius"/>
    </source>
</evidence>
<dbReference type="AlphaFoldDB" id="A0A833QJK0"/>
<dbReference type="InterPro" id="IPR036312">
    <property type="entry name" value="Bifun_inhib/LTP/seed_sf"/>
</dbReference>
<organism evidence="3 4">
    <name type="scientific">Carex littledalei</name>
    <dbReference type="NCBI Taxonomy" id="544730"/>
    <lineage>
        <taxon>Eukaryota</taxon>
        <taxon>Viridiplantae</taxon>
        <taxon>Streptophyta</taxon>
        <taxon>Embryophyta</taxon>
        <taxon>Tracheophyta</taxon>
        <taxon>Spermatophyta</taxon>
        <taxon>Magnoliopsida</taxon>
        <taxon>Liliopsida</taxon>
        <taxon>Poales</taxon>
        <taxon>Cyperaceae</taxon>
        <taxon>Cyperoideae</taxon>
        <taxon>Cariceae</taxon>
        <taxon>Carex</taxon>
        <taxon>Carex subgen. Euthyceras</taxon>
    </lineage>
</organism>
<feature type="chain" id="PRO_5032707689" description="Bifunctional inhibitor/plant lipid transfer protein/seed storage helical domain-containing protein" evidence="2">
    <location>
        <begin position="23"/>
        <end position="200"/>
    </location>
</feature>
<proteinExistence type="predicted"/>
<name>A0A833QJK0_9POAL</name>
<protein>
    <recommendedName>
        <fullName evidence="5">Bifunctional inhibitor/plant lipid transfer protein/seed storage helical domain-containing protein</fullName>
    </recommendedName>
</protein>
<feature type="transmembrane region" description="Helical" evidence="1">
    <location>
        <begin position="177"/>
        <end position="199"/>
    </location>
</feature>
<reference evidence="3" key="1">
    <citation type="submission" date="2020-01" db="EMBL/GenBank/DDBJ databases">
        <title>Genome sequence of Kobresia littledalei, the first chromosome-level genome in the family Cyperaceae.</title>
        <authorList>
            <person name="Qu G."/>
        </authorList>
    </citation>
    <scope>NUCLEOTIDE SEQUENCE</scope>
    <source>
        <strain evidence="3">C.B.Clarke</strain>
        <tissue evidence="3">Leaf</tissue>
    </source>
</reference>
<dbReference type="EMBL" id="SWLB01000024">
    <property type="protein sequence ID" value="KAF3322867.1"/>
    <property type="molecule type" value="Genomic_DNA"/>
</dbReference>
<gene>
    <name evidence="3" type="ORF">FCM35_KLT12856</name>
</gene>
<accession>A0A833QJK0</accession>
<dbReference type="Proteomes" id="UP000623129">
    <property type="component" value="Unassembled WGS sequence"/>
</dbReference>
<evidence type="ECO:0000313" key="4">
    <source>
        <dbReference type="Proteomes" id="UP000623129"/>
    </source>
</evidence>
<evidence type="ECO:0008006" key="5">
    <source>
        <dbReference type="Google" id="ProtNLM"/>
    </source>
</evidence>
<dbReference type="SUPFAM" id="SSF47699">
    <property type="entry name" value="Bifunctional inhibitor/lipid-transfer protein/seed storage 2S albumin"/>
    <property type="match status" value="1"/>
</dbReference>
<dbReference type="OrthoDB" id="691337at2759"/>
<evidence type="ECO:0000313" key="3">
    <source>
        <dbReference type="EMBL" id="KAF3322867.1"/>
    </source>
</evidence>
<keyword evidence="1" id="KW-0812">Transmembrane</keyword>